<accession>A0A8S5S8E1</accession>
<dbReference type="EMBL" id="BK032547">
    <property type="protein sequence ID" value="DAF46943.1"/>
    <property type="molecule type" value="Genomic_DNA"/>
</dbReference>
<reference evidence="2" key="1">
    <citation type="journal article" date="2021" name="Proc. Natl. Acad. Sci. U.S.A.">
        <title>A Catalog of Tens of Thousands of Viruses from Human Metagenomes Reveals Hidden Associations with Chronic Diseases.</title>
        <authorList>
            <person name="Tisza M.J."/>
            <person name="Buck C.B."/>
        </authorList>
    </citation>
    <scope>NUCLEOTIDE SEQUENCE</scope>
    <source>
        <strain evidence="2">CtBAZ2</strain>
    </source>
</reference>
<keyword evidence="1" id="KW-0175">Coiled coil</keyword>
<evidence type="ECO:0000313" key="2">
    <source>
        <dbReference type="EMBL" id="DAF46943.1"/>
    </source>
</evidence>
<proteinExistence type="predicted"/>
<name>A0A8S5S8E1_9CAUD</name>
<feature type="coiled-coil region" evidence="1">
    <location>
        <begin position="109"/>
        <end position="143"/>
    </location>
</feature>
<protein>
    <submittedName>
        <fullName evidence="2">Uncharacterized protein</fullName>
    </submittedName>
</protein>
<evidence type="ECO:0000256" key="1">
    <source>
        <dbReference type="SAM" id="Coils"/>
    </source>
</evidence>
<organism evidence="2">
    <name type="scientific">Siphoviridae sp. ctBAZ2</name>
    <dbReference type="NCBI Taxonomy" id="2827801"/>
    <lineage>
        <taxon>Viruses</taxon>
        <taxon>Duplodnaviria</taxon>
        <taxon>Heunggongvirae</taxon>
        <taxon>Uroviricota</taxon>
        <taxon>Caudoviricetes</taxon>
    </lineage>
</organism>
<sequence length="148" mass="17107">MTIVNDRKLEAVAKFIGETEVEGNCICDNFNEVLEENKINVPCTASNCKSNCPFYSKENFLNWIKEPNKRFSVEYLKRPKAIDFVEYINNDDAAPIDYPNYAEALERYCTELENLFADLEYDLETAECENRELTEKLEKVRGALDGSH</sequence>